<keyword evidence="4 5" id="KW-0663">Pyridoxal phosphate</keyword>
<proteinExistence type="inferred from homology"/>
<dbReference type="CDD" id="cd00610">
    <property type="entry name" value="OAT_like"/>
    <property type="match status" value="1"/>
</dbReference>
<dbReference type="InterPro" id="IPR015421">
    <property type="entry name" value="PyrdxlP-dep_Trfase_major"/>
</dbReference>
<sequence>MSEQEPRRAANRESNAAVVSAYEDHMMPIWKSLDVPVKRASGCTLEDVEGNEYLDVFAGIAVTNVGHGNEAVVDAAKDQLEEFVHGCSYVHPNEPVADLAERIADVTPGDLEKTFFCNSGTEAVEGAVKLARKYTGSKEVISLEMGFHGRTLGSLALTGNKSYKQGMAPTLNDVAHTAPPYGYRCPRCEGGECNSGCADELERVIGSHTSGDLAAIVVEPVMGEAGIVVPPEGWLERVQEIAHDHGALLIADEVQTGYGRTGELFASSHFDVEPDILTQAKGIANGLPLGAFIATAEIADAFESGDHLSTFGGNPVACAAALATIDELQDGIVDDAREQGQWLADELGALEDEYDVVGQTRGLGLMWGVELVDPETTGPQNVSPAPDSDLAAAVSDYLRDESNVVMGVGGYYKNVMRFQPPLTISRDQLQYAVDELRAALETVA</sequence>
<organism evidence="6 7">
    <name type="scientific">Natrinema thermotolerans</name>
    <dbReference type="NCBI Taxonomy" id="121872"/>
    <lineage>
        <taxon>Archaea</taxon>
        <taxon>Methanobacteriati</taxon>
        <taxon>Methanobacteriota</taxon>
        <taxon>Stenosarchaea group</taxon>
        <taxon>Halobacteria</taxon>
        <taxon>Halobacteriales</taxon>
        <taxon>Natrialbaceae</taxon>
        <taxon>Natrinema</taxon>
    </lineage>
</organism>
<evidence type="ECO:0000313" key="7">
    <source>
        <dbReference type="Proteomes" id="UP001224926"/>
    </source>
</evidence>
<dbReference type="GeneID" id="84215413"/>
<evidence type="ECO:0000256" key="4">
    <source>
        <dbReference type="ARBA" id="ARBA00022898"/>
    </source>
</evidence>
<evidence type="ECO:0000256" key="5">
    <source>
        <dbReference type="RuleBase" id="RU003560"/>
    </source>
</evidence>
<keyword evidence="7" id="KW-1185">Reference proteome</keyword>
<dbReference type="GeneID" id="39863075"/>
<dbReference type="InterPro" id="IPR015422">
    <property type="entry name" value="PyrdxlP-dep_Trfase_small"/>
</dbReference>
<dbReference type="Gene3D" id="3.90.1150.10">
    <property type="entry name" value="Aspartate Aminotransferase, domain 1"/>
    <property type="match status" value="1"/>
</dbReference>
<dbReference type="PANTHER" id="PTHR11986">
    <property type="entry name" value="AMINOTRANSFERASE CLASS III"/>
    <property type="match status" value="1"/>
</dbReference>
<name>A0AAF0PAB4_9EURY</name>
<reference evidence="6 7" key="1">
    <citation type="submission" date="2022-07" db="EMBL/GenBank/DDBJ databases">
        <title>Two temperate virus in Haloterrigena jeotgali A29.</title>
        <authorList>
            <person name="Deng X."/>
        </authorList>
    </citation>
    <scope>NUCLEOTIDE SEQUENCE [LARGE SCALE GENOMIC DNA]</scope>
    <source>
        <strain evidence="6 7">A29</strain>
    </source>
</reference>
<dbReference type="InterPro" id="IPR049704">
    <property type="entry name" value="Aminotrans_3_PPA_site"/>
</dbReference>
<dbReference type="InterPro" id="IPR050103">
    <property type="entry name" value="Class-III_PLP-dep_AT"/>
</dbReference>
<accession>A0AAF0PAB4</accession>
<keyword evidence="2 6" id="KW-0032">Aminotransferase</keyword>
<dbReference type="GO" id="GO:0042802">
    <property type="term" value="F:identical protein binding"/>
    <property type="evidence" value="ECO:0007669"/>
    <property type="project" value="TreeGrafter"/>
</dbReference>
<evidence type="ECO:0000313" key="6">
    <source>
        <dbReference type="EMBL" id="WMT06821.1"/>
    </source>
</evidence>
<evidence type="ECO:0000256" key="1">
    <source>
        <dbReference type="ARBA" id="ARBA00001933"/>
    </source>
</evidence>
<keyword evidence="3" id="KW-0808">Transferase</keyword>
<comment type="cofactor">
    <cofactor evidence="1">
        <name>pyridoxal 5'-phosphate</name>
        <dbReference type="ChEBI" id="CHEBI:597326"/>
    </cofactor>
</comment>
<dbReference type="PROSITE" id="PS00600">
    <property type="entry name" value="AA_TRANSFER_CLASS_3"/>
    <property type="match status" value="1"/>
</dbReference>
<dbReference type="InterPro" id="IPR015424">
    <property type="entry name" value="PyrdxlP-dep_Trfase"/>
</dbReference>
<evidence type="ECO:0000256" key="3">
    <source>
        <dbReference type="ARBA" id="ARBA00022679"/>
    </source>
</evidence>
<dbReference type="GO" id="GO:0030170">
    <property type="term" value="F:pyridoxal phosphate binding"/>
    <property type="evidence" value="ECO:0007669"/>
    <property type="project" value="InterPro"/>
</dbReference>
<dbReference type="PANTHER" id="PTHR11986:SF79">
    <property type="entry name" value="ACETYLORNITHINE AMINOTRANSFERASE, MITOCHONDRIAL"/>
    <property type="match status" value="1"/>
</dbReference>
<comment type="similarity">
    <text evidence="5">Belongs to the class-III pyridoxal-phosphate-dependent aminotransferase family.</text>
</comment>
<dbReference type="Proteomes" id="UP001224926">
    <property type="component" value="Chromosome"/>
</dbReference>
<dbReference type="FunFam" id="3.40.640.10:FF:000004">
    <property type="entry name" value="Acetylornithine aminotransferase"/>
    <property type="match status" value="1"/>
</dbReference>
<dbReference type="Gene3D" id="3.40.640.10">
    <property type="entry name" value="Type I PLP-dependent aspartate aminotransferase-like (Major domain)"/>
    <property type="match status" value="1"/>
</dbReference>
<dbReference type="RefSeq" id="WP_049966227.1">
    <property type="nucleotide sequence ID" value="NZ_CP101873.1"/>
</dbReference>
<dbReference type="AlphaFoldDB" id="A0AAF0PAB4"/>
<dbReference type="SUPFAM" id="SSF53383">
    <property type="entry name" value="PLP-dependent transferases"/>
    <property type="match status" value="1"/>
</dbReference>
<protein>
    <submittedName>
        <fullName evidence="6">Aspartate aminotransferase family protein</fullName>
    </submittedName>
</protein>
<dbReference type="EMBL" id="CP101873">
    <property type="protein sequence ID" value="WMT06821.1"/>
    <property type="molecule type" value="Genomic_DNA"/>
</dbReference>
<gene>
    <name evidence="6" type="ORF">NP511_15690</name>
</gene>
<dbReference type="PIRSF" id="PIRSF000521">
    <property type="entry name" value="Transaminase_4ab_Lys_Orn"/>
    <property type="match status" value="1"/>
</dbReference>
<dbReference type="InterPro" id="IPR005814">
    <property type="entry name" value="Aminotrans_3"/>
</dbReference>
<dbReference type="GO" id="GO:0008483">
    <property type="term" value="F:transaminase activity"/>
    <property type="evidence" value="ECO:0007669"/>
    <property type="project" value="UniProtKB-KW"/>
</dbReference>
<dbReference type="Pfam" id="PF00202">
    <property type="entry name" value="Aminotran_3"/>
    <property type="match status" value="1"/>
</dbReference>
<evidence type="ECO:0000256" key="2">
    <source>
        <dbReference type="ARBA" id="ARBA00022576"/>
    </source>
</evidence>